<dbReference type="RefSeq" id="WP_010653582.1">
    <property type="nucleotide sequence ID" value="NZ_JAPHOO010000001.1"/>
</dbReference>
<protein>
    <submittedName>
        <fullName evidence="2">Uncharacterized protein</fullName>
    </submittedName>
</protein>
<sequence length="125" mass="13924">MKVKQPLTYILGLILFTLSFVGNADQCSYELPPNEQITLQGKETGSRTLSCKVEHNVEGSDFMMNFVSETNTSIVNNLIMPEDTIMTLSFASMNNNALKLELKTKAKLGITNESTDVIRMICLEL</sequence>
<reference evidence="2 3" key="1">
    <citation type="submission" date="2018-06" db="EMBL/GenBank/DDBJ databases">
        <authorList>
            <consortium name="Pathogen Informatics"/>
            <person name="Doyle S."/>
        </authorList>
    </citation>
    <scope>NUCLEOTIDE SEQUENCE [LARGE SCALE GENOMIC DNA]</scope>
    <source>
        <strain evidence="2 3">NCTC11370</strain>
    </source>
</reference>
<proteinExistence type="predicted"/>
<gene>
    <name evidence="2" type="ORF">NCTC11370_01369</name>
</gene>
<dbReference type="OrthoDB" id="5637644at2"/>
<feature type="signal peptide" evidence="1">
    <location>
        <begin position="1"/>
        <end position="24"/>
    </location>
</feature>
<name>A0A377G9A1_9GAMM</name>
<dbReference type="AlphaFoldDB" id="A0A377G9A1"/>
<dbReference type="Proteomes" id="UP000254554">
    <property type="component" value="Unassembled WGS sequence"/>
</dbReference>
<evidence type="ECO:0000313" key="3">
    <source>
        <dbReference type="Proteomes" id="UP000254554"/>
    </source>
</evidence>
<feature type="chain" id="PRO_5016828660" evidence="1">
    <location>
        <begin position="25"/>
        <end position="125"/>
    </location>
</feature>
<accession>A0A377G9A1</accession>
<evidence type="ECO:0000313" key="2">
    <source>
        <dbReference type="EMBL" id="STO21304.1"/>
    </source>
</evidence>
<keyword evidence="3" id="KW-1185">Reference proteome</keyword>
<dbReference type="STRING" id="1094715.GCA_000236165_01054"/>
<dbReference type="EMBL" id="UGGT01000001">
    <property type="protein sequence ID" value="STO21304.1"/>
    <property type="molecule type" value="Genomic_DNA"/>
</dbReference>
<keyword evidence="1" id="KW-0732">Signal</keyword>
<dbReference type="GeneID" id="93292057"/>
<organism evidence="2 3">
    <name type="scientific">Fluoribacter dumoffii</name>
    <dbReference type="NCBI Taxonomy" id="463"/>
    <lineage>
        <taxon>Bacteria</taxon>
        <taxon>Pseudomonadati</taxon>
        <taxon>Pseudomonadota</taxon>
        <taxon>Gammaproteobacteria</taxon>
        <taxon>Legionellales</taxon>
        <taxon>Legionellaceae</taxon>
        <taxon>Fluoribacter</taxon>
    </lineage>
</organism>
<evidence type="ECO:0000256" key="1">
    <source>
        <dbReference type="SAM" id="SignalP"/>
    </source>
</evidence>